<dbReference type="Proteomes" id="UP000265882">
    <property type="component" value="Unassembled WGS sequence"/>
</dbReference>
<evidence type="ECO:0000313" key="6">
    <source>
        <dbReference type="Proteomes" id="UP000265882"/>
    </source>
</evidence>
<name>A0A3A4NGX1_ABYX5</name>
<evidence type="ECO:0000256" key="4">
    <source>
        <dbReference type="ARBA" id="ARBA00023014"/>
    </source>
</evidence>
<dbReference type="GO" id="GO:0046872">
    <property type="term" value="F:metal ion binding"/>
    <property type="evidence" value="ECO:0007669"/>
    <property type="project" value="UniProtKB-KW"/>
</dbReference>
<dbReference type="AlphaFoldDB" id="A0A3A4NGX1"/>
<organism evidence="5 6">
    <name type="scientific">Abyssobacteria bacterium (strain SURF_5)</name>
    <dbReference type="NCBI Taxonomy" id="2093360"/>
    <lineage>
        <taxon>Bacteria</taxon>
        <taxon>Pseudomonadati</taxon>
        <taxon>Candidatus Hydrogenedentota</taxon>
        <taxon>Candidatus Abyssobacteria</taxon>
    </lineage>
</organism>
<dbReference type="GO" id="GO:0051536">
    <property type="term" value="F:iron-sulfur cluster binding"/>
    <property type="evidence" value="ECO:0007669"/>
    <property type="project" value="UniProtKB-KW"/>
</dbReference>
<gene>
    <name evidence="5" type="ORF">C4520_21490</name>
</gene>
<dbReference type="PANTHER" id="PTHR30548">
    <property type="entry name" value="2-HYDROXYGLUTARYL-COA DEHYDRATASE, D-COMPONENT-RELATED"/>
    <property type="match status" value="1"/>
</dbReference>
<protein>
    <submittedName>
        <fullName evidence="5">2-hydroxyacyl-CoA dehydratase</fullName>
    </submittedName>
</protein>
<sequence length="414" mass="47235">MKAESSKKRLKISKELWRLVPQYFADAHAAKAEGKLIAWLPPMNGAIEVFRALDIVPVMPENWSPICAATGLAVDCIEAAERMGYSRDLCGYLRNAIGYIEEGMKKPDQPLGGLPSPDLIVAFGGGCIPAMKIFQAFAEHFNVPTYLADGPQIMPDRINEKTVSFASERFLDFIRWTEQQTGRKLDMDRLKEVVRLSDRACELWDQIMDYRRCVPTPFSAAEIGVMFVMVVLPGTQQAVDFLEKFKEEVEERIRAGIGCIPQERFRLFWDNIPLWYNMGIFNYFEKFGAVVVAETYSAAWSIRLDPEKPIESLALKSMLSFPLVSNVSLKKRIDMVLDSCRKYRIDGAILHSNKSCKPISLGQMDIRKALMDELEIPCVMFEADHMDVRNWSDAQVKNRLDAFMDMLEQRKFGR</sequence>
<dbReference type="Pfam" id="PF06050">
    <property type="entry name" value="HGD-D"/>
    <property type="match status" value="1"/>
</dbReference>
<comment type="similarity">
    <text evidence="1">Belongs to the FldB/FldC dehydratase alpha/beta subunit family.</text>
</comment>
<dbReference type="InterPro" id="IPR010327">
    <property type="entry name" value="FldB/FldC_alpha/beta"/>
</dbReference>
<evidence type="ECO:0000256" key="1">
    <source>
        <dbReference type="ARBA" id="ARBA00005806"/>
    </source>
</evidence>
<keyword evidence="2" id="KW-0479">Metal-binding</keyword>
<proteinExistence type="inferred from homology"/>
<reference evidence="5 6" key="1">
    <citation type="journal article" date="2017" name="ISME J.">
        <title>Energy and carbon metabolisms in a deep terrestrial subsurface fluid microbial community.</title>
        <authorList>
            <person name="Momper L."/>
            <person name="Jungbluth S.P."/>
            <person name="Lee M.D."/>
            <person name="Amend J.P."/>
        </authorList>
    </citation>
    <scope>NUCLEOTIDE SEQUENCE [LARGE SCALE GENOMIC DNA]</scope>
    <source>
        <strain evidence="5">SURF_5</strain>
    </source>
</reference>
<dbReference type="PANTHER" id="PTHR30548:SF4">
    <property type="entry name" value="SUBUNIT OF OXYGEN-SENSITIVE 2-HYDROXYISOCAPROYL-COA DEHYDRATASE"/>
    <property type="match status" value="1"/>
</dbReference>
<evidence type="ECO:0000313" key="5">
    <source>
        <dbReference type="EMBL" id="RJP14294.1"/>
    </source>
</evidence>
<dbReference type="Gene3D" id="3.40.50.11900">
    <property type="match status" value="1"/>
</dbReference>
<keyword evidence="4" id="KW-0411">Iron-sulfur</keyword>
<comment type="caution">
    <text evidence="5">The sequence shown here is derived from an EMBL/GenBank/DDBJ whole genome shotgun (WGS) entry which is preliminary data.</text>
</comment>
<evidence type="ECO:0000256" key="2">
    <source>
        <dbReference type="ARBA" id="ARBA00022723"/>
    </source>
</evidence>
<evidence type="ECO:0000256" key="3">
    <source>
        <dbReference type="ARBA" id="ARBA00023004"/>
    </source>
</evidence>
<accession>A0A3A4NGX1</accession>
<dbReference type="EMBL" id="QZKU01000144">
    <property type="protein sequence ID" value="RJP14294.1"/>
    <property type="molecule type" value="Genomic_DNA"/>
</dbReference>
<keyword evidence="3" id="KW-0408">Iron</keyword>
<dbReference type="Gene3D" id="3.40.50.11890">
    <property type="match status" value="1"/>
</dbReference>